<keyword evidence="5" id="KW-1185">Reference proteome</keyword>
<dbReference type="SUPFAM" id="SSF56112">
    <property type="entry name" value="Protein kinase-like (PK-like)"/>
    <property type="match status" value="1"/>
</dbReference>
<feature type="compositionally biased region" description="Polar residues" evidence="2">
    <location>
        <begin position="38"/>
        <end position="48"/>
    </location>
</feature>
<sequence>MHQLGVLAGHMASRQLTRIQHSKLASSSSFVSRRTQSKQRPAQPSFGGQQIRPVVLPGRRFLGQVCAATDNNDEKPSEKKEDVTSNVDSATSATPSDSATSAGPQPCDDGDIECVVASLERSLDTDIGGERMKLEEVVKVETPEPAPTRIRKRDRLMNLVRRITGPSAPSTVDVAASEAAEELLEAAGSEATAAEKAELGTLISKTVRAQRGELVEESDDGVMGEELEAGWEKRGNGSSLGRNVEVWRVALKCVVRAVKSRKGDSADKTAAAELIRDSLLTLGPTFVKLGQVISTRTDVLSPEYITVLKTLQDDVPGFSGERAKGIVEAELGRPLNMVFQDFSDAPLAAASLGQVHTAMYKGKKVAIKVQRAGLKELFDVDLKNLKKLATLLDKFDPKSDGADREWASIYDESAKLLYKEIDYLNEAENADRFAADFKELEWVRVPTCYREVSTPKVLVMEYVDSFKLTDIKAVEAAGLDRKLLAKRTADSFLRQIVETGYFHCDPHPGNLCVNKEGQLVFYDYGMMDELKPNVREGFREFCIALFKGGPFADDITVSSSAKDMVSAVEKMGVLAKGADRLASAKLARFFIRNFKNIQQGKKGANIKTTIGSDLLTLTDDKGGTVFRFPSTFTFIFRAFASIDGIGKGLDPQYDIGKLAQPFIEVFTATSDNGTDLEKFMGRFGQATGLNVKDINTAVTTPRKIAYIEETVREMEQGNLKIRVRCLENERALERLSLSSDVNQALLTASLLVSVGLATEVFLVSALMYAGASGMGLKAFMGMGKVSKFDKKQAKYSQQSFDQE</sequence>
<dbReference type="InterPro" id="IPR050154">
    <property type="entry name" value="UbiB_kinase"/>
</dbReference>
<evidence type="ECO:0000313" key="5">
    <source>
        <dbReference type="Proteomes" id="UP001190700"/>
    </source>
</evidence>
<dbReference type="Pfam" id="PF03109">
    <property type="entry name" value="ABC1"/>
    <property type="match status" value="1"/>
</dbReference>
<feature type="domain" description="ABC1 atypical kinase-like" evidence="3">
    <location>
        <begin position="311"/>
        <end position="547"/>
    </location>
</feature>
<feature type="region of interest" description="Disordered" evidence="2">
    <location>
        <begin position="20"/>
        <end position="54"/>
    </location>
</feature>
<feature type="compositionally biased region" description="Low complexity" evidence="2">
    <location>
        <begin position="88"/>
        <end position="102"/>
    </location>
</feature>
<feature type="region of interest" description="Disordered" evidence="2">
    <location>
        <begin position="68"/>
        <end position="109"/>
    </location>
</feature>
<dbReference type="InterPro" id="IPR004147">
    <property type="entry name" value="ABC1_dom"/>
</dbReference>
<dbReference type="CDD" id="cd05121">
    <property type="entry name" value="ABC1_ADCK3-like"/>
    <property type="match status" value="1"/>
</dbReference>
<evidence type="ECO:0000259" key="3">
    <source>
        <dbReference type="Pfam" id="PF03109"/>
    </source>
</evidence>
<comment type="caution">
    <text evidence="4">The sequence shown here is derived from an EMBL/GenBank/DDBJ whole genome shotgun (WGS) entry which is preliminary data.</text>
</comment>
<feature type="compositionally biased region" description="Low complexity" evidence="2">
    <location>
        <begin position="22"/>
        <end position="34"/>
    </location>
</feature>
<evidence type="ECO:0000256" key="1">
    <source>
        <dbReference type="ARBA" id="ARBA00009670"/>
    </source>
</evidence>
<feature type="compositionally biased region" description="Basic and acidic residues" evidence="2">
    <location>
        <begin position="72"/>
        <end position="83"/>
    </location>
</feature>
<reference evidence="4 5" key="1">
    <citation type="journal article" date="2015" name="Genome Biol. Evol.">
        <title>Comparative Genomics of a Bacterivorous Green Alga Reveals Evolutionary Causalities and Consequences of Phago-Mixotrophic Mode of Nutrition.</title>
        <authorList>
            <person name="Burns J.A."/>
            <person name="Paasch A."/>
            <person name="Narechania A."/>
            <person name="Kim E."/>
        </authorList>
    </citation>
    <scope>NUCLEOTIDE SEQUENCE [LARGE SCALE GENOMIC DNA]</scope>
    <source>
        <strain evidence="4 5">PLY_AMNH</strain>
    </source>
</reference>
<dbReference type="Proteomes" id="UP001190700">
    <property type="component" value="Unassembled WGS sequence"/>
</dbReference>
<name>A0AAE0F2Q0_9CHLO</name>
<dbReference type="AlphaFoldDB" id="A0AAE0F2Q0"/>
<gene>
    <name evidence="4" type="ORF">CYMTET_42358</name>
</gene>
<dbReference type="PANTHER" id="PTHR10566:SF113">
    <property type="entry name" value="PROTEIN ACTIVITY OF BC1 COMPLEX KINASE 7, CHLOROPLASTIC"/>
    <property type="match status" value="1"/>
</dbReference>
<dbReference type="PANTHER" id="PTHR10566">
    <property type="entry name" value="CHAPERONE-ACTIVITY OF BC1 COMPLEX CABC1 -RELATED"/>
    <property type="match status" value="1"/>
</dbReference>
<evidence type="ECO:0000313" key="4">
    <source>
        <dbReference type="EMBL" id="KAK3248170.1"/>
    </source>
</evidence>
<comment type="similarity">
    <text evidence="1">Belongs to the protein kinase superfamily. ADCK protein kinase family.</text>
</comment>
<dbReference type="InterPro" id="IPR011009">
    <property type="entry name" value="Kinase-like_dom_sf"/>
</dbReference>
<proteinExistence type="inferred from homology"/>
<dbReference type="EMBL" id="LGRX02028356">
    <property type="protein sequence ID" value="KAK3248170.1"/>
    <property type="molecule type" value="Genomic_DNA"/>
</dbReference>
<accession>A0AAE0F2Q0</accession>
<protein>
    <recommendedName>
        <fullName evidence="3">ABC1 atypical kinase-like domain-containing protein</fullName>
    </recommendedName>
</protein>
<evidence type="ECO:0000256" key="2">
    <source>
        <dbReference type="SAM" id="MobiDB-lite"/>
    </source>
</evidence>
<organism evidence="4 5">
    <name type="scientific">Cymbomonas tetramitiformis</name>
    <dbReference type="NCBI Taxonomy" id="36881"/>
    <lineage>
        <taxon>Eukaryota</taxon>
        <taxon>Viridiplantae</taxon>
        <taxon>Chlorophyta</taxon>
        <taxon>Pyramimonadophyceae</taxon>
        <taxon>Pyramimonadales</taxon>
        <taxon>Pyramimonadaceae</taxon>
        <taxon>Cymbomonas</taxon>
    </lineage>
</organism>